<feature type="signal peptide" evidence="1">
    <location>
        <begin position="1"/>
        <end position="19"/>
    </location>
</feature>
<comment type="caution">
    <text evidence="2">The sequence shown here is derived from an EMBL/GenBank/DDBJ whole genome shotgun (WGS) entry which is preliminary data.</text>
</comment>
<evidence type="ECO:0008006" key="4">
    <source>
        <dbReference type="Google" id="ProtNLM"/>
    </source>
</evidence>
<name>A0A5B2WJC1_9PSEU</name>
<gene>
    <name evidence="2" type="ORF">F0L68_38460</name>
</gene>
<dbReference type="OrthoDB" id="4401005at2"/>
<evidence type="ECO:0000313" key="3">
    <source>
        <dbReference type="Proteomes" id="UP000323454"/>
    </source>
</evidence>
<proteinExistence type="predicted"/>
<dbReference type="EMBL" id="VUOB01000086">
    <property type="protein sequence ID" value="KAA2250994.1"/>
    <property type="molecule type" value="Genomic_DNA"/>
</dbReference>
<keyword evidence="3" id="KW-1185">Reference proteome</keyword>
<dbReference type="AlphaFoldDB" id="A0A5B2WJC1"/>
<reference evidence="2 3" key="2">
    <citation type="submission" date="2019-09" db="EMBL/GenBank/DDBJ databases">
        <authorList>
            <person name="Jin C."/>
        </authorList>
    </citation>
    <scope>NUCLEOTIDE SEQUENCE [LARGE SCALE GENOMIC DNA]</scope>
    <source>
        <strain evidence="2 3">AN110305</strain>
    </source>
</reference>
<sequence>MAVVLGAATGLLVAPQAQASGCAGVTVVVDFASLGGGVRTGCAEGTPASGLDALRAAGFSYAFVPRQPGFVCQINALPNPCNRAPVTAYWSYWHAQPGGSWAYSDTGAGGHVPPVGSVAGWAFGGGVAPGANP</sequence>
<feature type="chain" id="PRO_5023056147" description="Lipoprotein" evidence="1">
    <location>
        <begin position="20"/>
        <end position="133"/>
    </location>
</feature>
<keyword evidence="1" id="KW-0732">Signal</keyword>
<accession>A0A5B2WJC1</accession>
<reference evidence="2 3" key="1">
    <citation type="submission" date="2019-09" db="EMBL/GenBank/DDBJ databases">
        <title>Goodfellowia gen. nov., a new genus of the Pseudonocardineae related to Actinoalloteichus, containing Goodfellowia coeruleoviolacea gen. nov., comb. nov. gen. nov., comb. nov.</title>
        <authorList>
            <person name="Labeda D."/>
        </authorList>
    </citation>
    <scope>NUCLEOTIDE SEQUENCE [LARGE SCALE GENOMIC DNA]</scope>
    <source>
        <strain evidence="2 3">AN110305</strain>
    </source>
</reference>
<protein>
    <recommendedName>
        <fullName evidence="4">Lipoprotein</fullName>
    </recommendedName>
</protein>
<evidence type="ECO:0000313" key="2">
    <source>
        <dbReference type="EMBL" id="KAA2250994.1"/>
    </source>
</evidence>
<organism evidence="2 3">
    <name type="scientific">Solihabitans fulvus</name>
    <dbReference type="NCBI Taxonomy" id="1892852"/>
    <lineage>
        <taxon>Bacteria</taxon>
        <taxon>Bacillati</taxon>
        <taxon>Actinomycetota</taxon>
        <taxon>Actinomycetes</taxon>
        <taxon>Pseudonocardiales</taxon>
        <taxon>Pseudonocardiaceae</taxon>
        <taxon>Solihabitans</taxon>
    </lineage>
</organism>
<dbReference type="Proteomes" id="UP000323454">
    <property type="component" value="Unassembled WGS sequence"/>
</dbReference>
<evidence type="ECO:0000256" key="1">
    <source>
        <dbReference type="SAM" id="SignalP"/>
    </source>
</evidence>